<reference evidence="1" key="1">
    <citation type="submission" date="2021-06" db="EMBL/GenBank/DDBJ databases">
        <authorList>
            <person name="Kallberg Y."/>
            <person name="Tangrot J."/>
            <person name="Rosling A."/>
        </authorList>
    </citation>
    <scope>NUCLEOTIDE SEQUENCE</scope>
    <source>
        <strain evidence="1">IN212</strain>
    </source>
</reference>
<accession>A0A9N8VX45</accession>
<organism evidence="1 2">
    <name type="scientific">Racocetra fulgida</name>
    <dbReference type="NCBI Taxonomy" id="60492"/>
    <lineage>
        <taxon>Eukaryota</taxon>
        <taxon>Fungi</taxon>
        <taxon>Fungi incertae sedis</taxon>
        <taxon>Mucoromycota</taxon>
        <taxon>Glomeromycotina</taxon>
        <taxon>Glomeromycetes</taxon>
        <taxon>Diversisporales</taxon>
        <taxon>Gigasporaceae</taxon>
        <taxon>Racocetra</taxon>
    </lineage>
</organism>
<keyword evidence="2" id="KW-1185">Reference proteome</keyword>
<protein>
    <submittedName>
        <fullName evidence="1">14417_t:CDS:1</fullName>
    </submittedName>
</protein>
<feature type="non-terminal residue" evidence="1">
    <location>
        <position position="1"/>
    </location>
</feature>
<proteinExistence type="predicted"/>
<evidence type="ECO:0000313" key="1">
    <source>
        <dbReference type="EMBL" id="CAG8463397.1"/>
    </source>
</evidence>
<sequence>SPRVSNKYTLLLLPGNKLLMSEGSDLYTWLFTFDQQTKMIYIITQSFGQ</sequence>
<dbReference type="Proteomes" id="UP000789396">
    <property type="component" value="Unassembled WGS sequence"/>
</dbReference>
<gene>
    <name evidence="1" type="ORF">RFULGI_LOCUS784</name>
</gene>
<evidence type="ECO:0000313" key="2">
    <source>
        <dbReference type="Proteomes" id="UP000789396"/>
    </source>
</evidence>
<dbReference type="AlphaFoldDB" id="A0A9N8VX45"/>
<dbReference type="EMBL" id="CAJVPZ010000384">
    <property type="protein sequence ID" value="CAG8463397.1"/>
    <property type="molecule type" value="Genomic_DNA"/>
</dbReference>
<comment type="caution">
    <text evidence="1">The sequence shown here is derived from an EMBL/GenBank/DDBJ whole genome shotgun (WGS) entry which is preliminary data.</text>
</comment>
<name>A0A9N8VX45_9GLOM</name>